<dbReference type="Pfam" id="PF07177">
    <property type="entry name" value="Neuralized"/>
    <property type="match status" value="1"/>
</dbReference>
<dbReference type="PROSITE" id="PS51065">
    <property type="entry name" value="NHR"/>
    <property type="match status" value="1"/>
</dbReference>
<protein>
    <submittedName>
        <fullName evidence="3">NHR domain-containing protein</fullName>
    </submittedName>
</protein>
<evidence type="ECO:0000313" key="2">
    <source>
        <dbReference type="Proteomes" id="UP000887574"/>
    </source>
</evidence>
<reference evidence="3" key="1">
    <citation type="submission" date="2022-11" db="UniProtKB">
        <authorList>
            <consortium name="WormBaseParasite"/>
        </authorList>
    </citation>
    <scope>IDENTIFICATION</scope>
</reference>
<dbReference type="Gene3D" id="2.60.120.920">
    <property type="match status" value="1"/>
</dbReference>
<dbReference type="WBParaSite" id="jg25524">
    <property type="protein sequence ID" value="jg25524"/>
    <property type="gene ID" value="jg25524"/>
</dbReference>
<dbReference type="SMART" id="SM00588">
    <property type="entry name" value="NEUZ"/>
    <property type="match status" value="1"/>
</dbReference>
<evidence type="ECO:0000259" key="1">
    <source>
        <dbReference type="PROSITE" id="PS51065"/>
    </source>
</evidence>
<accession>A0A915E048</accession>
<feature type="domain" description="NHR" evidence="1">
    <location>
        <begin position="15"/>
        <end position="176"/>
    </location>
</feature>
<organism evidence="2 3">
    <name type="scientific">Ditylenchus dipsaci</name>
    <dbReference type="NCBI Taxonomy" id="166011"/>
    <lineage>
        <taxon>Eukaryota</taxon>
        <taxon>Metazoa</taxon>
        <taxon>Ecdysozoa</taxon>
        <taxon>Nematoda</taxon>
        <taxon>Chromadorea</taxon>
        <taxon>Rhabditida</taxon>
        <taxon>Tylenchina</taxon>
        <taxon>Tylenchomorpha</taxon>
        <taxon>Sphaerularioidea</taxon>
        <taxon>Anguinidae</taxon>
        <taxon>Anguininae</taxon>
        <taxon>Ditylenchus</taxon>
    </lineage>
</organism>
<dbReference type="InterPro" id="IPR006573">
    <property type="entry name" value="NHR_dom"/>
</dbReference>
<evidence type="ECO:0000313" key="3">
    <source>
        <dbReference type="WBParaSite" id="jg25524"/>
    </source>
</evidence>
<proteinExistence type="predicted"/>
<keyword evidence="2" id="KW-1185">Reference proteome</keyword>
<dbReference type="PANTHER" id="PTHR12429">
    <property type="entry name" value="NEURALIZED"/>
    <property type="match status" value="1"/>
</dbReference>
<dbReference type="InterPro" id="IPR043136">
    <property type="entry name" value="B30.2/SPRY_sf"/>
</dbReference>
<dbReference type="AlphaFoldDB" id="A0A915E048"/>
<dbReference type="InterPro" id="IPR037962">
    <property type="entry name" value="Neuralized"/>
</dbReference>
<dbReference type="Proteomes" id="UP000887574">
    <property type="component" value="Unplaced"/>
</dbReference>
<name>A0A915E048_9BILA</name>
<sequence length="176" mass="19552">MNLKSISSPPNSGKVIKFHKKCGRSIKISDSFTVANKLEQSEPNGIVFSDRAILPGEIVLLRACGKISTKFTEPLKIGLTIRDPSTLRTEKLCRLEKEFGSWIIPVFDFNTFSGTKHPVIHLCVLADNQDSLLMRLHQGVDGTNKVIVDMLCSSAKQFWVVLYMPANAPSMKFVGE</sequence>
<dbReference type="PANTHER" id="PTHR12429:SF8">
    <property type="entry name" value="NEURALIZED-LIKE PROTEIN 2"/>
    <property type="match status" value="1"/>
</dbReference>